<sequence>MKIFGIDVSKYQSAVDWAKAKAGGVKFAMLKAVSTNRTGLYIDPFFERNYAECKRLGISVGVYYYTYAQDKAYADKELALLKKAIAGKQFEYPVVVDVEDNKLKPLSKAALTDLVEYAVKTIESWHCYAMVYTYLYYSRTELDMNRLAKYDLWIAHYAAACGYKGSYGMWQYTSTGKVPGVSGRCDMNYAYKNYPTIIKNAGLNGYGKAKPADSVWDADGPFVIAAATGQDKAALRELCEKKELTVSKG</sequence>
<dbReference type="Pfam" id="PF01183">
    <property type="entry name" value="Glyco_hydro_25"/>
    <property type="match status" value="1"/>
</dbReference>
<evidence type="ECO:0000256" key="3">
    <source>
        <dbReference type="ARBA" id="ARBA00012732"/>
    </source>
</evidence>
<reference evidence="4" key="1">
    <citation type="journal article" date="2021" name="Proc. Natl. Acad. Sci. U.S.A.">
        <title>A Catalog of Tens of Thousands of Viruses from Human Metagenomes Reveals Hidden Associations with Chronic Diseases.</title>
        <authorList>
            <person name="Tisza M.J."/>
            <person name="Buck C.B."/>
        </authorList>
    </citation>
    <scope>NUCLEOTIDE SEQUENCE</scope>
    <source>
        <strain evidence="4">CtuoI59</strain>
    </source>
</reference>
<dbReference type="GO" id="GO:0016998">
    <property type="term" value="P:cell wall macromolecule catabolic process"/>
    <property type="evidence" value="ECO:0007669"/>
    <property type="project" value="InterPro"/>
</dbReference>
<dbReference type="GO" id="GO:0009253">
    <property type="term" value="P:peptidoglycan catabolic process"/>
    <property type="evidence" value="ECO:0007669"/>
    <property type="project" value="InterPro"/>
</dbReference>
<comment type="catalytic activity">
    <reaction evidence="1">
        <text>Hydrolysis of (1-&gt;4)-beta-linkages between N-acetylmuramic acid and N-acetyl-D-glucosamine residues in a peptidoglycan and between N-acetyl-D-glucosamine residues in chitodextrins.</text>
        <dbReference type="EC" id="3.2.1.17"/>
    </reaction>
</comment>
<evidence type="ECO:0000256" key="1">
    <source>
        <dbReference type="ARBA" id="ARBA00000632"/>
    </source>
</evidence>
<dbReference type="EC" id="3.2.1.17" evidence="3"/>
<organism evidence="4">
    <name type="scientific">Ackermannviridae sp</name>
    <dbReference type="NCBI Taxonomy" id="2831612"/>
    <lineage>
        <taxon>Viruses</taxon>
        <taxon>Duplodnaviria</taxon>
        <taxon>Heunggongvirae</taxon>
        <taxon>Uroviricota</taxon>
        <taxon>Caudoviricetes</taxon>
        <taxon>Pantevenvirales</taxon>
        <taxon>Ackermannviridae</taxon>
    </lineage>
</organism>
<dbReference type="EMBL" id="BK033130">
    <property type="protein sequence ID" value="DAE46911.1"/>
    <property type="molecule type" value="Genomic_DNA"/>
</dbReference>
<name>A0A8S5RRH0_9CAUD</name>
<comment type="similarity">
    <text evidence="2">Belongs to the glycosyl hydrolase 25 family.</text>
</comment>
<evidence type="ECO:0000313" key="4">
    <source>
        <dbReference type="EMBL" id="DAE46911.1"/>
    </source>
</evidence>
<dbReference type="PROSITE" id="PS51904">
    <property type="entry name" value="GLYCOSYL_HYDROL_F25_2"/>
    <property type="match status" value="1"/>
</dbReference>
<accession>A0A8S5RRH0</accession>
<evidence type="ECO:0000256" key="2">
    <source>
        <dbReference type="ARBA" id="ARBA00010646"/>
    </source>
</evidence>
<dbReference type="SUPFAM" id="SSF51445">
    <property type="entry name" value="(Trans)glycosidases"/>
    <property type="match status" value="1"/>
</dbReference>
<dbReference type="InterPro" id="IPR017853">
    <property type="entry name" value="GH"/>
</dbReference>
<proteinExistence type="inferred from homology"/>
<dbReference type="Gene3D" id="3.20.20.80">
    <property type="entry name" value="Glycosidases"/>
    <property type="match status" value="1"/>
</dbReference>
<dbReference type="CDD" id="cd06414">
    <property type="entry name" value="GH25_LytC-like"/>
    <property type="match status" value="1"/>
</dbReference>
<dbReference type="PANTHER" id="PTHR34135">
    <property type="entry name" value="LYSOZYME"/>
    <property type="match status" value="1"/>
</dbReference>
<dbReference type="InterPro" id="IPR002053">
    <property type="entry name" value="Glyco_hydro_25"/>
</dbReference>
<dbReference type="GO" id="GO:0003796">
    <property type="term" value="F:lysozyme activity"/>
    <property type="evidence" value="ECO:0007669"/>
    <property type="project" value="UniProtKB-EC"/>
</dbReference>
<dbReference type="GO" id="GO:0016052">
    <property type="term" value="P:carbohydrate catabolic process"/>
    <property type="evidence" value="ECO:0007669"/>
    <property type="project" value="TreeGrafter"/>
</dbReference>
<protein>
    <recommendedName>
        <fullName evidence="3">lysozyme</fullName>
        <ecNumber evidence="3">3.2.1.17</ecNumber>
    </recommendedName>
</protein>
<dbReference type="PANTHER" id="PTHR34135:SF2">
    <property type="entry name" value="LYSOZYME"/>
    <property type="match status" value="1"/>
</dbReference>